<feature type="compositionally biased region" description="Acidic residues" evidence="1">
    <location>
        <begin position="195"/>
        <end position="216"/>
    </location>
</feature>
<dbReference type="Pfam" id="PF22848">
    <property type="entry name" value="ASD1_dom"/>
    <property type="match status" value="1"/>
</dbReference>
<dbReference type="Gene3D" id="3.20.20.80">
    <property type="entry name" value="Glycosidases"/>
    <property type="match status" value="1"/>
</dbReference>
<dbReference type="InterPro" id="IPR051563">
    <property type="entry name" value="Glycosyl_Hydrolase_51"/>
</dbReference>
<dbReference type="EMBL" id="PKPP01006759">
    <property type="protein sequence ID" value="PWA55418.1"/>
    <property type="molecule type" value="Genomic_DNA"/>
</dbReference>
<dbReference type="SUPFAM" id="SSF51445">
    <property type="entry name" value="(Trans)glycosidases"/>
    <property type="match status" value="1"/>
</dbReference>
<accession>A0A2U1M2C4</accession>
<feature type="domain" description="Alpha-L-arabinofuranosidase 1 catalytic" evidence="2">
    <location>
        <begin position="37"/>
        <end position="165"/>
    </location>
</feature>
<keyword evidence="4" id="KW-1185">Reference proteome</keyword>
<reference evidence="3 4" key="1">
    <citation type="journal article" date="2018" name="Mol. Plant">
        <title>The genome of Artemisia annua provides insight into the evolution of Asteraceae family and artemisinin biosynthesis.</title>
        <authorList>
            <person name="Shen Q."/>
            <person name="Zhang L."/>
            <person name="Liao Z."/>
            <person name="Wang S."/>
            <person name="Yan T."/>
            <person name="Shi P."/>
            <person name="Liu M."/>
            <person name="Fu X."/>
            <person name="Pan Q."/>
            <person name="Wang Y."/>
            <person name="Lv Z."/>
            <person name="Lu X."/>
            <person name="Zhang F."/>
            <person name="Jiang W."/>
            <person name="Ma Y."/>
            <person name="Chen M."/>
            <person name="Hao X."/>
            <person name="Li L."/>
            <person name="Tang Y."/>
            <person name="Lv G."/>
            <person name="Zhou Y."/>
            <person name="Sun X."/>
            <person name="Brodelius P.E."/>
            <person name="Rose J.K.C."/>
            <person name="Tang K."/>
        </authorList>
    </citation>
    <scope>NUCLEOTIDE SEQUENCE [LARGE SCALE GENOMIC DNA]</scope>
    <source>
        <strain evidence="4">cv. Huhao1</strain>
        <tissue evidence="3">Leaf</tissue>
    </source>
</reference>
<sequence>MAQATFETSSASIYPTVGPEMDKAIGHGYRNDLFKMVADLKPGFIRFPGKSLRNAFWWKSTIGPWEERPGHLNDVRYYWTDDGLRYSEYLQVAEDLSASPIWDLANERQSIRPTLDLWFSYLLPIDVLDGIDLSRGDPKSTWGSVRVDMGHTKPFGMEKNRLDFEVDETSLEYRALHPLAAPAQQSSVKELFEPIEEDEDQSVSDAEDDQPSDDEPANGKSKDGKKSRAPSGLYEVKDERHAEAFNNRKSLAKEDALPLEERVKALSNSESSNCFNKVKAGQEDREKFHLYLEAKRSMRPMIRVMKMTTHVKKEGSDEDDDLREKRRGIQSLGLKSNSWFHGRAPI</sequence>
<comment type="caution">
    <text evidence="3">The sequence shown here is derived from an EMBL/GenBank/DDBJ whole genome shotgun (WGS) entry which is preliminary data.</text>
</comment>
<dbReference type="InterPro" id="IPR055235">
    <property type="entry name" value="ASD1_cat"/>
</dbReference>
<proteinExistence type="predicted"/>
<evidence type="ECO:0000256" key="1">
    <source>
        <dbReference type="SAM" id="MobiDB-lite"/>
    </source>
</evidence>
<evidence type="ECO:0000313" key="4">
    <source>
        <dbReference type="Proteomes" id="UP000245207"/>
    </source>
</evidence>
<organism evidence="3 4">
    <name type="scientific">Artemisia annua</name>
    <name type="common">Sweet wormwood</name>
    <dbReference type="NCBI Taxonomy" id="35608"/>
    <lineage>
        <taxon>Eukaryota</taxon>
        <taxon>Viridiplantae</taxon>
        <taxon>Streptophyta</taxon>
        <taxon>Embryophyta</taxon>
        <taxon>Tracheophyta</taxon>
        <taxon>Spermatophyta</taxon>
        <taxon>Magnoliopsida</taxon>
        <taxon>eudicotyledons</taxon>
        <taxon>Gunneridae</taxon>
        <taxon>Pentapetalae</taxon>
        <taxon>asterids</taxon>
        <taxon>campanulids</taxon>
        <taxon>Asterales</taxon>
        <taxon>Asteraceae</taxon>
        <taxon>Asteroideae</taxon>
        <taxon>Anthemideae</taxon>
        <taxon>Artemisiinae</taxon>
        <taxon>Artemisia</taxon>
    </lineage>
</organism>
<dbReference type="InterPro" id="IPR017853">
    <property type="entry name" value="GH"/>
</dbReference>
<dbReference type="AlphaFoldDB" id="A0A2U1M2C4"/>
<dbReference type="Proteomes" id="UP000245207">
    <property type="component" value="Unassembled WGS sequence"/>
</dbReference>
<keyword evidence="3" id="KW-0378">Hydrolase</keyword>
<name>A0A2U1M2C4_ARTAN</name>
<dbReference type="PANTHER" id="PTHR31776:SF23">
    <property type="entry name" value="NON-REDUCING END ALPHA-L-ARABINOFURANOSIDASE"/>
    <property type="match status" value="1"/>
</dbReference>
<dbReference type="OrthoDB" id="1746620at2759"/>
<evidence type="ECO:0000313" key="3">
    <source>
        <dbReference type="EMBL" id="PWA55418.1"/>
    </source>
</evidence>
<evidence type="ECO:0000259" key="2">
    <source>
        <dbReference type="Pfam" id="PF22848"/>
    </source>
</evidence>
<gene>
    <name evidence="3" type="ORF">CTI12_AA425650</name>
</gene>
<protein>
    <submittedName>
        <fullName evidence="3">Glycoside hydrolase superfamily</fullName>
    </submittedName>
</protein>
<feature type="region of interest" description="Disordered" evidence="1">
    <location>
        <begin position="195"/>
        <end position="240"/>
    </location>
</feature>
<dbReference type="PANTHER" id="PTHR31776">
    <property type="entry name" value="ALPHA-L-ARABINOFURANOSIDASE 1"/>
    <property type="match status" value="1"/>
</dbReference>
<dbReference type="GO" id="GO:0046556">
    <property type="term" value="F:alpha-L-arabinofuranosidase activity"/>
    <property type="evidence" value="ECO:0007669"/>
    <property type="project" value="TreeGrafter"/>
</dbReference>